<feature type="region of interest" description="Disordered" evidence="7">
    <location>
        <begin position="44"/>
        <end position="76"/>
    </location>
</feature>
<evidence type="ECO:0000256" key="1">
    <source>
        <dbReference type="ARBA" id="ARBA00010528"/>
    </source>
</evidence>
<dbReference type="Proteomes" id="UP000199512">
    <property type="component" value="Unassembled WGS sequence"/>
</dbReference>
<dbReference type="EMBL" id="FODF01000011">
    <property type="protein sequence ID" value="SEN75341.1"/>
    <property type="molecule type" value="Genomic_DNA"/>
</dbReference>
<evidence type="ECO:0000256" key="5">
    <source>
        <dbReference type="ARBA" id="ARBA00035244"/>
    </source>
</evidence>
<accession>A0A1H8J3Y8</accession>
<evidence type="ECO:0000256" key="6">
    <source>
        <dbReference type="HAMAP-Rule" id="MF_01328"/>
    </source>
</evidence>
<evidence type="ECO:0000256" key="4">
    <source>
        <dbReference type="ARBA" id="ARBA00023274"/>
    </source>
</evidence>
<name>A0A1H8J3Y8_9FIRM</name>
<dbReference type="SUPFAM" id="SSF52166">
    <property type="entry name" value="Ribosomal protein L4"/>
    <property type="match status" value="1"/>
</dbReference>
<dbReference type="STRING" id="215200.SAMN05216454_1113"/>
<dbReference type="InterPro" id="IPR013005">
    <property type="entry name" value="Ribosomal_uL4-like"/>
</dbReference>
<dbReference type="GO" id="GO:0003735">
    <property type="term" value="F:structural constituent of ribosome"/>
    <property type="evidence" value="ECO:0007669"/>
    <property type="project" value="InterPro"/>
</dbReference>
<dbReference type="NCBIfam" id="TIGR03953">
    <property type="entry name" value="rplD_bact"/>
    <property type="match status" value="1"/>
</dbReference>
<dbReference type="InterPro" id="IPR023574">
    <property type="entry name" value="Ribosomal_uL4_dom_sf"/>
</dbReference>
<evidence type="ECO:0000313" key="8">
    <source>
        <dbReference type="EMBL" id="SEN75341.1"/>
    </source>
</evidence>
<evidence type="ECO:0000256" key="7">
    <source>
        <dbReference type="SAM" id="MobiDB-lite"/>
    </source>
</evidence>
<dbReference type="GO" id="GO:1990904">
    <property type="term" value="C:ribonucleoprotein complex"/>
    <property type="evidence" value="ECO:0007669"/>
    <property type="project" value="UniProtKB-KW"/>
</dbReference>
<dbReference type="PANTHER" id="PTHR10746">
    <property type="entry name" value="50S RIBOSOMAL PROTEIN L4"/>
    <property type="match status" value="1"/>
</dbReference>
<dbReference type="GO" id="GO:0005840">
    <property type="term" value="C:ribosome"/>
    <property type="evidence" value="ECO:0007669"/>
    <property type="project" value="UniProtKB-KW"/>
</dbReference>
<keyword evidence="4 6" id="KW-0687">Ribonucleoprotein</keyword>
<evidence type="ECO:0000256" key="3">
    <source>
        <dbReference type="ARBA" id="ARBA00022980"/>
    </source>
</evidence>
<proteinExistence type="inferred from homology"/>
<dbReference type="OrthoDB" id="9803201at2"/>
<dbReference type="AlphaFoldDB" id="A0A1H8J3Y8"/>
<comment type="subunit">
    <text evidence="2 6">Part of the 50S ribosomal subunit.</text>
</comment>
<organism evidence="8 9">
    <name type="scientific">Peptostreptococcus russellii</name>
    <dbReference type="NCBI Taxonomy" id="215200"/>
    <lineage>
        <taxon>Bacteria</taxon>
        <taxon>Bacillati</taxon>
        <taxon>Bacillota</taxon>
        <taxon>Clostridia</taxon>
        <taxon>Peptostreptococcales</taxon>
        <taxon>Peptostreptococcaceae</taxon>
        <taxon>Peptostreptococcus</taxon>
    </lineage>
</organism>
<evidence type="ECO:0000313" key="9">
    <source>
        <dbReference type="Proteomes" id="UP000199512"/>
    </source>
</evidence>
<dbReference type="Pfam" id="PF00573">
    <property type="entry name" value="Ribosomal_L4"/>
    <property type="match status" value="1"/>
</dbReference>
<dbReference type="PANTHER" id="PTHR10746:SF6">
    <property type="entry name" value="LARGE RIBOSOMAL SUBUNIT PROTEIN UL4M"/>
    <property type="match status" value="1"/>
</dbReference>
<comment type="function">
    <text evidence="6">Forms part of the polypeptide exit tunnel.</text>
</comment>
<dbReference type="GO" id="GO:0019843">
    <property type="term" value="F:rRNA binding"/>
    <property type="evidence" value="ECO:0007669"/>
    <property type="project" value="UniProtKB-UniRule"/>
</dbReference>
<keyword evidence="6" id="KW-0699">rRNA-binding</keyword>
<evidence type="ECO:0000256" key="2">
    <source>
        <dbReference type="ARBA" id="ARBA00011838"/>
    </source>
</evidence>
<sequence length="207" mass="22860">MPKINVLNVSGQNVGEIELNDSIFNIEVNEHVLYEAVKCQLANRRQGTQSAKTRSEVRGGGRKPWRQKGTGRARQGSIRSVQWVGGGVAFAPKPRDYSYSLPKKVRRLAMKSALTSKVQGEEIIVLDTLSFDTPKTKEMVNVLKNVNAAKKTLVVTADNDVNVVKSVRNIEGANICHVSTLNVYDILNCDSFIITTDAVKKVEEVYA</sequence>
<gene>
    <name evidence="6" type="primary">rplD</name>
    <name evidence="8" type="ORF">SAMN05216454_1113</name>
</gene>
<protein>
    <recommendedName>
        <fullName evidence="5 6">Large ribosomal subunit protein uL4</fullName>
    </recommendedName>
</protein>
<dbReference type="RefSeq" id="WP_091975811.1">
    <property type="nucleotide sequence ID" value="NZ_FODF01000011.1"/>
</dbReference>
<comment type="function">
    <text evidence="6">One of the primary rRNA binding proteins, this protein initially binds near the 5'-end of the 23S rRNA. It is important during the early stages of 50S assembly. It makes multiple contacts with different domains of the 23S rRNA in the assembled 50S subunit and ribosome.</text>
</comment>
<keyword evidence="3 6" id="KW-0689">Ribosomal protein</keyword>
<dbReference type="HAMAP" id="MF_01328_B">
    <property type="entry name" value="Ribosomal_uL4_B"/>
    <property type="match status" value="1"/>
</dbReference>
<dbReference type="InterPro" id="IPR002136">
    <property type="entry name" value="Ribosomal_uL4"/>
</dbReference>
<keyword evidence="6" id="KW-0694">RNA-binding</keyword>
<keyword evidence="9" id="KW-1185">Reference proteome</keyword>
<feature type="compositionally biased region" description="Basic residues" evidence="7">
    <location>
        <begin position="60"/>
        <end position="71"/>
    </location>
</feature>
<reference evidence="8 9" key="1">
    <citation type="submission" date="2016-10" db="EMBL/GenBank/DDBJ databases">
        <authorList>
            <person name="de Groot N.N."/>
        </authorList>
    </citation>
    <scope>NUCLEOTIDE SEQUENCE [LARGE SCALE GENOMIC DNA]</scope>
    <source>
        <strain evidence="8 9">Calf135</strain>
    </source>
</reference>
<comment type="similarity">
    <text evidence="1 6">Belongs to the universal ribosomal protein uL4 family.</text>
</comment>
<dbReference type="Gene3D" id="3.40.1370.10">
    <property type="match status" value="1"/>
</dbReference>
<dbReference type="GO" id="GO:0006412">
    <property type="term" value="P:translation"/>
    <property type="evidence" value="ECO:0007669"/>
    <property type="project" value="UniProtKB-UniRule"/>
</dbReference>